<dbReference type="NCBIfam" id="TIGR04123">
    <property type="entry name" value="P_estr_lig_assc"/>
    <property type="match status" value="1"/>
</dbReference>
<sequence>MTIKIQNQTFILHHFGAIFWQEKSILLVSDVHFGKVSHFRKHGIAIPMEAILENFKRMDTLINDFKPQTIIFLGDLFHSTINNEWDLFMNWAKTVPQEIILVKGNHDILTDNHFEEIDIKVVPKLVIDSFILTHHPLEVSTLYNFCGHIHPGIKLKAKGKQFLNIPCFFRKPNQMILPAFGEFTGNFYLKPTNKDLVYGITPEKVIEITLQ</sequence>
<gene>
    <name evidence="2" type="ORF">EV196_10249</name>
</gene>
<evidence type="ECO:0000313" key="3">
    <source>
        <dbReference type="Proteomes" id="UP000295455"/>
    </source>
</evidence>
<organism evidence="2 3">
    <name type="scientific">Mariniflexile fucanivorans</name>
    <dbReference type="NCBI Taxonomy" id="264023"/>
    <lineage>
        <taxon>Bacteria</taxon>
        <taxon>Pseudomonadati</taxon>
        <taxon>Bacteroidota</taxon>
        <taxon>Flavobacteriia</taxon>
        <taxon>Flavobacteriales</taxon>
        <taxon>Flavobacteriaceae</taxon>
        <taxon>Mariniflexile</taxon>
    </lineage>
</organism>
<dbReference type="OrthoDB" id="9795838at2"/>
<dbReference type="PANTHER" id="PTHR39323">
    <property type="entry name" value="BLR1149 PROTEIN"/>
    <property type="match status" value="1"/>
</dbReference>
<dbReference type="EMBL" id="SLUP01000002">
    <property type="protein sequence ID" value="TCL67493.1"/>
    <property type="molecule type" value="Genomic_DNA"/>
</dbReference>
<dbReference type="InterPro" id="IPR024173">
    <property type="entry name" value="Pesterase_MJ0037-like"/>
</dbReference>
<dbReference type="InterPro" id="IPR026336">
    <property type="entry name" value="PdeM-like"/>
</dbReference>
<dbReference type="InterPro" id="IPR004843">
    <property type="entry name" value="Calcineurin-like_PHP"/>
</dbReference>
<proteinExistence type="predicted"/>
<reference evidence="2 3" key="1">
    <citation type="submission" date="2019-03" db="EMBL/GenBank/DDBJ databases">
        <title>Genomic Encyclopedia of Type Strains, Phase IV (KMG-IV): sequencing the most valuable type-strain genomes for metagenomic binning, comparative biology and taxonomic classification.</title>
        <authorList>
            <person name="Goeker M."/>
        </authorList>
    </citation>
    <scope>NUCLEOTIDE SEQUENCE [LARGE SCALE GENOMIC DNA]</scope>
    <source>
        <strain evidence="2 3">DSM 18792</strain>
    </source>
</reference>
<comment type="caution">
    <text evidence="2">The sequence shown here is derived from an EMBL/GenBank/DDBJ whole genome shotgun (WGS) entry which is preliminary data.</text>
</comment>
<protein>
    <submittedName>
        <fullName evidence="2">Putative phosphoesterase</fullName>
    </submittedName>
</protein>
<dbReference type="Pfam" id="PF00149">
    <property type="entry name" value="Metallophos"/>
    <property type="match status" value="1"/>
</dbReference>
<dbReference type="InterPro" id="IPR029052">
    <property type="entry name" value="Metallo-depent_PP-like"/>
</dbReference>
<dbReference type="GO" id="GO:0016787">
    <property type="term" value="F:hydrolase activity"/>
    <property type="evidence" value="ECO:0007669"/>
    <property type="project" value="InterPro"/>
</dbReference>
<dbReference type="Proteomes" id="UP000295455">
    <property type="component" value="Unassembled WGS sequence"/>
</dbReference>
<keyword evidence="3" id="KW-1185">Reference proteome</keyword>
<accession>A0A4R1RMI5</accession>
<evidence type="ECO:0000313" key="2">
    <source>
        <dbReference type="EMBL" id="TCL67493.1"/>
    </source>
</evidence>
<dbReference type="Gene3D" id="3.60.21.10">
    <property type="match status" value="1"/>
</dbReference>
<dbReference type="PANTHER" id="PTHR39323:SF1">
    <property type="entry name" value="BLR1149 PROTEIN"/>
    <property type="match status" value="1"/>
</dbReference>
<feature type="domain" description="Calcineurin-like phosphoesterase" evidence="1">
    <location>
        <begin position="24"/>
        <end position="119"/>
    </location>
</feature>
<dbReference type="PIRSF" id="PIRSF000887">
    <property type="entry name" value="Pesterase_MJ0037"/>
    <property type="match status" value="1"/>
</dbReference>
<dbReference type="SUPFAM" id="SSF56300">
    <property type="entry name" value="Metallo-dependent phosphatases"/>
    <property type="match status" value="1"/>
</dbReference>
<name>A0A4R1RMI5_9FLAO</name>
<dbReference type="AlphaFoldDB" id="A0A4R1RMI5"/>
<evidence type="ECO:0000259" key="1">
    <source>
        <dbReference type="Pfam" id="PF00149"/>
    </source>
</evidence>
<dbReference type="RefSeq" id="WP_132215099.1">
    <property type="nucleotide sequence ID" value="NZ_OX156936.1"/>
</dbReference>